<reference evidence="3" key="1">
    <citation type="submission" date="2021-06" db="EMBL/GenBank/DDBJ databases">
        <authorList>
            <person name="Hodson N. C."/>
            <person name="Mongue J. A."/>
            <person name="Jaron S. K."/>
        </authorList>
    </citation>
    <scope>NUCLEOTIDE SEQUENCE</scope>
</reference>
<organism evidence="3 4">
    <name type="scientific">Allacma fusca</name>
    <dbReference type="NCBI Taxonomy" id="39272"/>
    <lineage>
        <taxon>Eukaryota</taxon>
        <taxon>Metazoa</taxon>
        <taxon>Ecdysozoa</taxon>
        <taxon>Arthropoda</taxon>
        <taxon>Hexapoda</taxon>
        <taxon>Collembola</taxon>
        <taxon>Symphypleona</taxon>
        <taxon>Sminthuridae</taxon>
        <taxon>Allacma</taxon>
    </lineage>
</organism>
<proteinExistence type="predicted"/>
<keyword evidence="2" id="KW-0812">Transmembrane</keyword>
<feature type="transmembrane region" description="Helical" evidence="2">
    <location>
        <begin position="6"/>
        <end position="22"/>
    </location>
</feature>
<keyword evidence="2" id="KW-1133">Transmembrane helix</keyword>
<protein>
    <submittedName>
        <fullName evidence="3">Uncharacterized protein</fullName>
    </submittedName>
</protein>
<sequence length="83" mass="9591">MIMKLFIIILYAFSCICSYVYYNDHWNLLKKNSERKDLKEIVSESLAQPIPQETMPTKHTVSLHGRINGPPESPWQESAPPCL</sequence>
<dbReference type="Proteomes" id="UP000708208">
    <property type="component" value="Unassembled WGS sequence"/>
</dbReference>
<evidence type="ECO:0000313" key="4">
    <source>
        <dbReference type="Proteomes" id="UP000708208"/>
    </source>
</evidence>
<evidence type="ECO:0000256" key="2">
    <source>
        <dbReference type="SAM" id="Phobius"/>
    </source>
</evidence>
<keyword evidence="2" id="KW-0472">Membrane</keyword>
<accession>A0A8J2LCX1</accession>
<feature type="region of interest" description="Disordered" evidence="1">
    <location>
        <begin position="59"/>
        <end position="83"/>
    </location>
</feature>
<name>A0A8J2LCX1_9HEXA</name>
<gene>
    <name evidence="3" type="ORF">AFUS01_LOCUS42849</name>
</gene>
<comment type="caution">
    <text evidence="3">The sequence shown here is derived from an EMBL/GenBank/DDBJ whole genome shotgun (WGS) entry which is preliminary data.</text>
</comment>
<evidence type="ECO:0000256" key="1">
    <source>
        <dbReference type="SAM" id="MobiDB-lite"/>
    </source>
</evidence>
<dbReference type="EMBL" id="CAJVCH010569046">
    <property type="protein sequence ID" value="CAG7833207.1"/>
    <property type="molecule type" value="Genomic_DNA"/>
</dbReference>
<dbReference type="AlphaFoldDB" id="A0A8J2LCX1"/>
<keyword evidence="4" id="KW-1185">Reference proteome</keyword>
<evidence type="ECO:0000313" key="3">
    <source>
        <dbReference type="EMBL" id="CAG7833207.1"/>
    </source>
</evidence>